<dbReference type="AlphaFoldDB" id="A0A1I3HB97"/>
<keyword evidence="3 5" id="KW-0067">ATP-binding</keyword>
<proteinExistence type="predicted"/>
<name>A0A1I3HB97_9FIRM</name>
<dbReference type="PANTHER" id="PTHR42781">
    <property type="entry name" value="SPERMIDINE/PUTRESCINE IMPORT ATP-BINDING PROTEIN POTA"/>
    <property type="match status" value="1"/>
</dbReference>
<evidence type="ECO:0000313" key="6">
    <source>
        <dbReference type="Proteomes" id="UP000199287"/>
    </source>
</evidence>
<evidence type="ECO:0000256" key="1">
    <source>
        <dbReference type="ARBA" id="ARBA00022448"/>
    </source>
</evidence>
<dbReference type="InterPro" id="IPR003439">
    <property type="entry name" value="ABC_transporter-like_ATP-bd"/>
</dbReference>
<dbReference type="InterPro" id="IPR003593">
    <property type="entry name" value="AAA+_ATPase"/>
</dbReference>
<sequence>MKLTITSLIKKYQNRTVLNIPELELEEGYVWGIIGPNGSGKSTLMKIIAGLLEPSSGKIHYRDQKLKDGVQKDMTLVFQKPYLLRTSVFNNIAYPLQIRGYSEKEIRERVHELLESFQIEALRDQKAWTLSGGEGQKVALARALIFKPRLLMLDEPTANIDPSSIMLLEERIQEYYQQEKPTILMVTHNIQQTRRLCNRVAFMNEGEVLDSGDLRHLYGAEAHPLVRAFIQKGLI</sequence>
<evidence type="ECO:0000259" key="4">
    <source>
        <dbReference type="PROSITE" id="PS50893"/>
    </source>
</evidence>
<dbReference type="Gene3D" id="3.40.50.300">
    <property type="entry name" value="P-loop containing nucleotide triphosphate hydrolases"/>
    <property type="match status" value="1"/>
</dbReference>
<dbReference type="Proteomes" id="UP000199287">
    <property type="component" value="Unassembled WGS sequence"/>
</dbReference>
<dbReference type="SMART" id="SM00382">
    <property type="entry name" value="AAA"/>
    <property type="match status" value="1"/>
</dbReference>
<organism evidence="5 6">
    <name type="scientific">Tindallia magadiensis</name>
    <dbReference type="NCBI Taxonomy" id="69895"/>
    <lineage>
        <taxon>Bacteria</taxon>
        <taxon>Bacillati</taxon>
        <taxon>Bacillota</taxon>
        <taxon>Clostridia</taxon>
        <taxon>Peptostreptococcales</taxon>
        <taxon>Tindalliaceae</taxon>
        <taxon>Tindallia</taxon>
    </lineage>
</organism>
<gene>
    <name evidence="5" type="ORF">SAMN05192551_11236</name>
</gene>
<dbReference type="GO" id="GO:0016887">
    <property type="term" value="F:ATP hydrolysis activity"/>
    <property type="evidence" value="ECO:0007669"/>
    <property type="project" value="InterPro"/>
</dbReference>
<dbReference type="InterPro" id="IPR027417">
    <property type="entry name" value="P-loop_NTPase"/>
</dbReference>
<protein>
    <submittedName>
        <fullName evidence="5">Tungstate transport system ATP-binding protein</fullName>
    </submittedName>
</protein>
<evidence type="ECO:0000256" key="3">
    <source>
        <dbReference type="ARBA" id="ARBA00022840"/>
    </source>
</evidence>
<dbReference type="Pfam" id="PF00005">
    <property type="entry name" value="ABC_tran"/>
    <property type="match status" value="1"/>
</dbReference>
<accession>A0A1I3HB97</accession>
<dbReference type="GO" id="GO:0005524">
    <property type="term" value="F:ATP binding"/>
    <property type="evidence" value="ECO:0007669"/>
    <property type="project" value="UniProtKB-KW"/>
</dbReference>
<reference evidence="6" key="1">
    <citation type="submission" date="2016-10" db="EMBL/GenBank/DDBJ databases">
        <authorList>
            <person name="Varghese N."/>
            <person name="Submissions S."/>
        </authorList>
    </citation>
    <scope>NUCLEOTIDE SEQUENCE [LARGE SCALE GENOMIC DNA]</scope>
    <source>
        <strain evidence="6">Z-7934</strain>
    </source>
</reference>
<dbReference type="InterPro" id="IPR050093">
    <property type="entry name" value="ABC_SmlMolc_Importer"/>
</dbReference>
<feature type="domain" description="ABC transporter" evidence="4">
    <location>
        <begin position="3"/>
        <end position="230"/>
    </location>
</feature>
<dbReference type="STRING" id="69895.SAMN05192551_11236"/>
<dbReference type="OrthoDB" id="9804199at2"/>
<dbReference type="SUPFAM" id="SSF52540">
    <property type="entry name" value="P-loop containing nucleoside triphosphate hydrolases"/>
    <property type="match status" value="1"/>
</dbReference>
<keyword evidence="1" id="KW-0813">Transport</keyword>
<keyword evidence="2" id="KW-0547">Nucleotide-binding</keyword>
<keyword evidence="6" id="KW-1185">Reference proteome</keyword>
<evidence type="ECO:0000256" key="2">
    <source>
        <dbReference type="ARBA" id="ARBA00022741"/>
    </source>
</evidence>
<dbReference type="RefSeq" id="WP_093373655.1">
    <property type="nucleotide sequence ID" value="NZ_FOQA01000012.1"/>
</dbReference>
<evidence type="ECO:0000313" key="5">
    <source>
        <dbReference type="EMBL" id="SFI32941.1"/>
    </source>
</evidence>
<dbReference type="PROSITE" id="PS50893">
    <property type="entry name" value="ABC_TRANSPORTER_2"/>
    <property type="match status" value="1"/>
</dbReference>
<dbReference type="PANTHER" id="PTHR42781:SF4">
    <property type="entry name" value="SPERMIDINE_PUTRESCINE IMPORT ATP-BINDING PROTEIN POTA"/>
    <property type="match status" value="1"/>
</dbReference>
<dbReference type="EMBL" id="FOQA01000012">
    <property type="protein sequence ID" value="SFI32941.1"/>
    <property type="molecule type" value="Genomic_DNA"/>
</dbReference>